<dbReference type="InterPro" id="IPR015422">
    <property type="entry name" value="PyrdxlP-dep_Trfase_small"/>
</dbReference>
<dbReference type="SUPFAM" id="SSF53383">
    <property type="entry name" value="PLP-dependent transferases"/>
    <property type="match status" value="1"/>
</dbReference>
<dbReference type="STRING" id="317018.AVL63_03880"/>
<keyword evidence="7" id="KW-0411">Iron-sulfur</keyword>
<dbReference type="GO" id="GO:0051536">
    <property type="term" value="F:iron-sulfur cluster binding"/>
    <property type="evidence" value="ECO:0007669"/>
    <property type="project" value="UniProtKB-KW"/>
</dbReference>
<evidence type="ECO:0000256" key="1">
    <source>
        <dbReference type="ARBA" id="ARBA00001933"/>
    </source>
</evidence>
<evidence type="ECO:0000313" key="11">
    <source>
        <dbReference type="Proteomes" id="UP000054023"/>
    </source>
</evidence>
<dbReference type="PANTHER" id="PTHR11601:SF34">
    <property type="entry name" value="CYSTEINE DESULFURASE"/>
    <property type="match status" value="1"/>
</dbReference>
<dbReference type="OrthoDB" id="9808002at2"/>
<dbReference type="AlphaFoldDB" id="A0A0W8ICK0"/>
<evidence type="ECO:0000256" key="7">
    <source>
        <dbReference type="ARBA" id="ARBA00023014"/>
    </source>
</evidence>
<evidence type="ECO:0000256" key="2">
    <source>
        <dbReference type="ARBA" id="ARBA00006490"/>
    </source>
</evidence>
<proteinExistence type="inferred from homology"/>
<keyword evidence="3" id="KW-0808">Transferase</keyword>
<comment type="caution">
    <text evidence="10">The sequence shown here is derived from an EMBL/GenBank/DDBJ whole genome shotgun (WGS) entry which is preliminary data.</text>
</comment>
<evidence type="ECO:0000259" key="9">
    <source>
        <dbReference type="Pfam" id="PF00266"/>
    </source>
</evidence>
<comment type="similarity">
    <text evidence="2">Belongs to the class-V pyridoxal-phosphate-dependent aminotransferase family. NifS/IscS subfamily.</text>
</comment>
<keyword evidence="6" id="KW-0408">Iron</keyword>
<sequence length="372" mass="38752">MLYLDESAAAPVRREVLEAMWPHLTGYANPSSLHEPGAAASRALETARAEVARHLNARPTEIIFTSGGTESDNAALKGIALAEPRGRHVLISALEHPAVSESAAWLGRLGYEVETIPVDRDGVVTPAALAAALRPDTTVVSIHYANNEVGTVQDIPTLAAVCAEHRVPFHTDAVQAAGTLSLDVQVLGVSAMSLAGHKLGTPKGTGVLYLRRRTPFEPLIHGGGQQRDLRSGTENVAGAVGMATALRLGTQTDVADLAQRRDEFIDAVLSRVPGAQLTGHRTRRLAGHASFVLPGRSGESVLLDLERQGIFCSSGSACAAGSSEPSPALTAMGYSEEVAQSAVRFSFGDSVTSEDLVRAAAALPGVGPASQA</sequence>
<organism evidence="10 11">
    <name type="scientific">Nesterenkonia jeotgali</name>
    <dbReference type="NCBI Taxonomy" id="317018"/>
    <lineage>
        <taxon>Bacteria</taxon>
        <taxon>Bacillati</taxon>
        <taxon>Actinomycetota</taxon>
        <taxon>Actinomycetes</taxon>
        <taxon>Micrococcales</taxon>
        <taxon>Micrococcaceae</taxon>
        <taxon>Nesterenkonia</taxon>
    </lineage>
</organism>
<dbReference type="InterPro" id="IPR015421">
    <property type="entry name" value="PyrdxlP-dep_Trfase_major"/>
</dbReference>
<comment type="cofactor">
    <cofactor evidence="1">
        <name>pyridoxal 5'-phosphate</name>
        <dbReference type="ChEBI" id="CHEBI:597326"/>
    </cofactor>
</comment>
<evidence type="ECO:0000256" key="5">
    <source>
        <dbReference type="ARBA" id="ARBA00022898"/>
    </source>
</evidence>
<dbReference type="PANTHER" id="PTHR11601">
    <property type="entry name" value="CYSTEINE DESULFURYLASE FAMILY MEMBER"/>
    <property type="match status" value="1"/>
</dbReference>
<keyword evidence="5" id="KW-0663">Pyridoxal phosphate</keyword>
<evidence type="ECO:0000256" key="6">
    <source>
        <dbReference type="ARBA" id="ARBA00023004"/>
    </source>
</evidence>
<dbReference type="Gene3D" id="3.90.1150.10">
    <property type="entry name" value="Aspartate Aminotransferase, domain 1"/>
    <property type="match status" value="1"/>
</dbReference>
<evidence type="ECO:0000313" key="10">
    <source>
        <dbReference type="EMBL" id="KUG57682.1"/>
    </source>
</evidence>
<comment type="catalytic activity">
    <reaction evidence="8">
        <text>(sulfur carrier)-H + L-cysteine = (sulfur carrier)-SH + L-alanine</text>
        <dbReference type="Rhea" id="RHEA:43892"/>
        <dbReference type="Rhea" id="RHEA-COMP:14737"/>
        <dbReference type="Rhea" id="RHEA-COMP:14739"/>
        <dbReference type="ChEBI" id="CHEBI:29917"/>
        <dbReference type="ChEBI" id="CHEBI:35235"/>
        <dbReference type="ChEBI" id="CHEBI:57972"/>
        <dbReference type="ChEBI" id="CHEBI:64428"/>
        <dbReference type="EC" id="2.8.1.7"/>
    </reaction>
</comment>
<dbReference type="RefSeq" id="WP_058888919.1">
    <property type="nucleotide sequence ID" value="NZ_LQBM01000004.1"/>
</dbReference>
<dbReference type="PIRSF" id="PIRSF005572">
    <property type="entry name" value="NifS"/>
    <property type="match status" value="1"/>
</dbReference>
<reference evidence="11" key="1">
    <citation type="submission" date="2015-12" db="EMBL/GenBank/DDBJ databases">
        <authorList>
            <person name="Nair G.R."/>
            <person name="Kaur G."/>
            <person name="Mayilraj S."/>
        </authorList>
    </citation>
    <scope>NUCLEOTIDE SEQUENCE [LARGE SCALE GENOMIC DNA]</scope>
    <source>
        <strain evidence="11">CD08_7</strain>
    </source>
</reference>
<evidence type="ECO:0000256" key="8">
    <source>
        <dbReference type="ARBA" id="ARBA00050776"/>
    </source>
</evidence>
<feature type="domain" description="Aminotransferase class V" evidence="9">
    <location>
        <begin position="3"/>
        <end position="356"/>
    </location>
</feature>
<dbReference type="Gene3D" id="3.40.640.10">
    <property type="entry name" value="Type I PLP-dependent aspartate aminotransferase-like (Major domain)"/>
    <property type="match status" value="1"/>
</dbReference>
<dbReference type="GO" id="GO:0046872">
    <property type="term" value="F:metal ion binding"/>
    <property type="evidence" value="ECO:0007669"/>
    <property type="project" value="UniProtKB-KW"/>
</dbReference>
<accession>A0A0W8ICK0</accession>
<protein>
    <submittedName>
        <fullName evidence="10">Cysteine desulfurase</fullName>
    </submittedName>
</protein>
<dbReference type="EMBL" id="LQBM01000004">
    <property type="protein sequence ID" value="KUG57682.1"/>
    <property type="molecule type" value="Genomic_DNA"/>
</dbReference>
<dbReference type="GO" id="GO:0031071">
    <property type="term" value="F:cysteine desulfurase activity"/>
    <property type="evidence" value="ECO:0007669"/>
    <property type="project" value="UniProtKB-EC"/>
</dbReference>
<gene>
    <name evidence="10" type="ORF">AVL63_03880</name>
</gene>
<dbReference type="Gene3D" id="1.10.260.50">
    <property type="match status" value="1"/>
</dbReference>
<dbReference type="Pfam" id="PF00266">
    <property type="entry name" value="Aminotran_5"/>
    <property type="match status" value="1"/>
</dbReference>
<evidence type="ECO:0000256" key="4">
    <source>
        <dbReference type="ARBA" id="ARBA00022723"/>
    </source>
</evidence>
<dbReference type="InterPro" id="IPR016454">
    <property type="entry name" value="Cysteine_dSase"/>
</dbReference>
<name>A0A0W8ICK0_9MICC</name>
<evidence type="ECO:0000256" key="3">
    <source>
        <dbReference type="ARBA" id="ARBA00022679"/>
    </source>
</evidence>
<keyword evidence="4" id="KW-0479">Metal-binding</keyword>
<dbReference type="InterPro" id="IPR000192">
    <property type="entry name" value="Aminotrans_V_dom"/>
</dbReference>
<dbReference type="FunFam" id="3.40.640.10:FF:000084">
    <property type="entry name" value="IscS-like cysteine desulfurase"/>
    <property type="match status" value="1"/>
</dbReference>
<dbReference type="Proteomes" id="UP000054023">
    <property type="component" value="Unassembled WGS sequence"/>
</dbReference>
<keyword evidence="11" id="KW-1185">Reference proteome</keyword>
<dbReference type="InterPro" id="IPR015424">
    <property type="entry name" value="PyrdxlP-dep_Trfase"/>
</dbReference>